<dbReference type="NCBIfam" id="TIGR04057">
    <property type="entry name" value="SusC_RagA_signa"/>
    <property type="match status" value="1"/>
</dbReference>
<dbReference type="InterPro" id="IPR037066">
    <property type="entry name" value="Plug_dom_sf"/>
</dbReference>
<dbReference type="InterPro" id="IPR023997">
    <property type="entry name" value="TonB-dep_OMP_SusC/RagA_CS"/>
</dbReference>
<gene>
    <name evidence="4" type="ORF">EWE74_14170</name>
</gene>
<sequence>MKKYIITVILSIGHIILFAQQKLDGTVSDTTGRPIVNVNIADGEGNVLGHTDSKGTFSFTLKRSPVSLDFRKIGYEDKRIILQRQAHILRVVMTEKLTEIEEVDVYNTGYQTLPKERSTGSFFFVSEEKLNQVPTANFMEKLDGMVPGLQFDNRTGSSELHIRGINSFYSSSTRPLIVLDNFPFEGDINTINPNDIASVSVLKDAAATSIWGARAGNGVIVLTTKQAKMKDRIQINGGANIFVTQKPRLRYRQEMSSADFMDVEKWLFEQGHYGEAIDGVENRTQVYSPLVMLLYDVKNGFSTEDDVEKSISKWKQQDYRDDLLNHYYKQALRQQYNFSVSKSSNTDSYWIGLGYDRQAGPTDVMESDRFTVRGNLSYTIHPKVTLGANLSSSLSGNHLSLSPVNFPIIPGGGRTALYPYASLIDDNGNNLIIPRNYNSLFINSLTEPRLKDWTYSPFDDLNKSQGENAINHLQGGITLKADILENLKLDLCITPNGNGRKGVAITVWILIMHVT</sequence>
<dbReference type="PROSITE" id="PS52016">
    <property type="entry name" value="TONB_DEPENDENT_REC_3"/>
    <property type="match status" value="1"/>
</dbReference>
<feature type="domain" description="TonB-dependent receptor plug" evidence="3">
    <location>
        <begin position="115"/>
        <end position="219"/>
    </location>
</feature>
<name>A0A4Q6XTV6_9SPHI</name>
<dbReference type="Pfam" id="PF07715">
    <property type="entry name" value="Plug"/>
    <property type="match status" value="1"/>
</dbReference>
<evidence type="ECO:0000313" key="4">
    <source>
        <dbReference type="EMBL" id="RZF60249.1"/>
    </source>
</evidence>
<dbReference type="OrthoDB" id="600887at2"/>
<dbReference type="GO" id="GO:0009279">
    <property type="term" value="C:cell outer membrane"/>
    <property type="evidence" value="ECO:0007669"/>
    <property type="project" value="UniProtKB-SubCell"/>
</dbReference>
<evidence type="ECO:0000256" key="2">
    <source>
        <dbReference type="PROSITE-ProRule" id="PRU01360"/>
    </source>
</evidence>
<evidence type="ECO:0000259" key="3">
    <source>
        <dbReference type="Pfam" id="PF07715"/>
    </source>
</evidence>
<dbReference type="Gene3D" id="2.170.130.10">
    <property type="entry name" value="TonB-dependent receptor, plug domain"/>
    <property type="match status" value="1"/>
</dbReference>
<dbReference type="Proteomes" id="UP000292855">
    <property type="component" value="Unassembled WGS sequence"/>
</dbReference>
<evidence type="ECO:0000313" key="5">
    <source>
        <dbReference type="Proteomes" id="UP000292855"/>
    </source>
</evidence>
<dbReference type="Pfam" id="PF13715">
    <property type="entry name" value="CarbopepD_reg_2"/>
    <property type="match status" value="1"/>
</dbReference>
<comment type="caution">
    <text evidence="4">The sequence shown here is derived from an EMBL/GenBank/DDBJ whole genome shotgun (WGS) entry which is preliminary data.</text>
</comment>
<keyword evidence="5" id="KW-1185">Reference proteome</keyword>
<keyword evidence="2" id="KW-1134">Transmembrane beta strand</keyword>
<reference evidence="4 5" key="1">
    <citation type="submission" date="2019-02" db="EMBL/GenBank/DDBJ databases">
        <authorList>
            <person name="Li Y."/>
        </authorList>
    </citation>
    <scope>NUCLEOTIDE SEQUENCE [LARGE SCALE GENOMIC DNA]</scope>
    <source>
        <strain evidence="4 5">30C10-4-7</strain>
    </source>
</reference>
<dbReference type="SUPFAM" id="SSF49464">
    <property type="entry name" value="Carboxypeptidase regulatory domain-like"/>
    <property type="match status" value="1"/>
</dbReference>
<dbReference type="AlphaFoldDB" id="A0A4Q6XTV6"/>
<keyword evidence="2" id="KW-0813">Transport</keyword>
<dbReference type="GO" id="GO:0044718">
    <property type="term" value="P:siderophore transmembrane transport"/>
    <property type="evidence" value="ECO:0007669"/>
    <property type="project" value="TreeGrafter"/>
</dbReference>
<dbReference type="GO" id="GO:0015344">
    <property type="term" value="F:siderophore uptake transmembrane transporter activity"/>
    <property type="evidence" value="ECO:0007669"/>
    <property type="project" value="TreeGrafter"/>
</dbReference>
<dbReference type="SUPFAM" id="SSF56935">
    <property type="entry name" value="Porins"/>
    <property type="match status" value="1"/>
</dbReference>
<comment type="similarity">
    <text evidence="2">Belongs to the TonB-dependent receptor family.</text>
</comment>
<dbReference type="PANTHER" id="PTHR30069:SF29">
    <property type="entry name" value="HEMOGLOBIN AND HEMOGLOBIN-HAPTOGLOBIN-BINDING PROTEIN 1-RELATED"/>
    <property type="match status" value="1"/>
</dbReference>
<keyword evidence="2" id="KW-0812">Transmembrane</keyword>
<evidence type="ECO:0000256" key="1">
    <source>
        <dbReference type="ARBA" id="ARBA00022729"/>
    </source>
</evidence>
<accession>A0A4Q6XTV6</accession>
<dbReference type="InterPro" id="IPR012910">
    <property type="entry name" value="Plug_dom"/>
</dbReference>
<organism evidence="4 5">
    <name type="scientific">Sphingobacterium corticibacterium</name>
    <dbReference type="NCBI Taxonomy" id="2484746"/>
    <lineage>
        <taxon>Bacteria</taxon>
        <taxon>Pseudomonadati</taxon>
        <taxon>Bacteroidota</taxon>
        <taxon>Sphingobacteriia</taxon>
        <taxon>Sphingobacteriales</taxon>
        <taxon>Sphingobacteriaceae</taxon>
        <taxon>Sphingobacterium</taxon>
    </lineage>
</organism>
<keyword evidence="2" id="KW-0998">Cell outer membrane</keyword>
<keyword evidence="2" id="KW-0472">Membrane</keyword>
<dbReference type="RefSeq" id="WP_130142167.1">
    <property type="nucleotide sequence ID" value="NZ_SGIT01000002.1"/>
</dbReference>
<keyword evidence="1" id="KW-0732">Signal</keyword>
<proteinExistence type="inferred from homology"/>
<dbReference type="PANTHER" id="PTHR30069">
    <property type="entry name" value="TONB-DEPENDENT OUTER MEMBRANE RECEPTOR"/>
    <property type="match status" value="1"/>
</dbReference>
<dbReference type="EMBL" id="SGIT01000002">
    <property type="protein sequence ID" value="RZF60249.1"/>
    <property type="molecule type" value="Genomic_DNA"/>
</dbReference>
<protein>
    <recommendedName>
        <fullName evidence="3">TonB-dependent receptor plug domain-containing protein</fullName>
    </recommendedName>
</protein>
<comment type="subcellular location">
    <subcellularLocation>
        <location evidence="2">Cell outer membrane</location>
        <topology evidence="2">Multi-pass membrane protein</topology>
    </subcellularLocation>
</comment>
<dbReference type="InterPro" id="IPR039426">
    <property type="entry name" value="TonB-dep_rcpt-like"/>
</dbReference>
<dbReference type="InterPro" id="IPR008969">
    <property type="entry name" value="CarboxyPept-like_regulatory"/>
</dbReference>